<dbReference type="Proteomes" id="UP000218896">
    <property type="component" value="Unassembled WGS sequence"/>
</dbReference>
<organism evidence="2 3">
    <name type="scientific">Halovibrio salipaludis</name>
    <dbReference type="NCBI Taxonomy" id="2032626"/>
    <lineage>
        <taxon>Bacteria</taxon>
        <taxon>Pseudomonadati</taxon>
        <taxon>Pseudomonadota</taxon>
        <taxon>Gammaproteobacteria</taxon>
        <taxon>Oceanospirillales</taxon>
        <taxon>Halomonadaceae</taxon>
        <taxon>Halovibrio</taxon>
    </lineage>
</organism>
<evidence type="ECO:0000313" key="3">
    <source>
        <dbReference type="Proteomes" id="UP000218896"/>
    </source>
</evidence>
<feature type="region of interest" description="Disordered" evidence="1">
    <location>
        <begin position="63"/>
        <end position="96"/>
    </location>
</feature>
<gene>
    <name evidence="2" type="ORF">CK501_13110</name>
</gene>
<accession>A0A2A2F1V2</accession>
<dbReference type="EMBL" id="NSKD01000007">
    <property type="protein sequence ID" value="PAU78627.1"/>
    <property type="molecule type" value="Genomic_DNA"/>
</dbReference>
<comment type="caution">
    <text evidence="2">The sequence shown here is derived from an EMBL/GenBank/DDBJ whole genome shotgun (WGS) entry which is preliminary data.</text>
</comment>
<feature type="compositionally biased region" description="Basic and acidic residues" evidence="1">
    <location>
        <begin position="84"/>
        <end position="96"/>
    </location>
</feature>
<keyword evidence="3" id="KW-1185">Reference proteome</keyword>
<evidence type="ECO:0000256" key="1">
    <source>
        <dbReference type="SAM" id="MobiDB-lite"/>
    </source>
</evidence>
<reference evidence="2 3" key="1">
    <citation type="submission" date="2017-08" db="EMBL/GenBank/DDBJ databases">
        <title>Halovibrio sewagensis sp. nov., isolated from wastewater of high salinity.</title>
        <authorList>
            <person name="Dong X."/>
            <person name="Zhang G."/>
        </authorList>
    </citation>
    <scope>NUCLEOTIDE SEQUENCE [LARGE SCALE GENOMIC DNA]</scope>
    <source>
        <strain evidence="2 3">YL5-2</strain>
    </source>
</reference>
<proteinExistence type="predicted"/>
<name>A0A2A2F1V2_9GAMM</name>
<sequence length="155" mass="17323">MASLEDKGHLKSQFVRKLILHWIYQGLYVTGVNGTNPEDNYGEGIVNQNELLNFLSKKGYAIPDGLDNQEEEPACKPSENSAHSSRDNTEQLDPRKETTHLQLIRALLAEAGIDTSQNYPAARTIQEKAAWHRLQVPESEETIAKVLKAIKSQLG</sequence>
<evidence type="ECO:0000313" key="2">
    <source>
        <dbReference type="EMBL" id="PAU78627.1"/>
    </source>
</evidence>
<protein>
    <submittedName>
        <fullName evidence="2">Uncharacterized protein</fullName>
    </submittedName>
</protein>
<dbReference type="AlphaFoldDB" id="A0A2A2F1V2"/>